<gene>
    <name evidence="4" type="ORF">UFOPK3401_00416</name>
</gene>
<dbReference type="EMBL" id="CAFBLM010000012">
    <property type="protein sequence ID" value="CAB4864065.1"/>
    <property type="molecule type" value="Genomic_DNA"/>
</dbReference>
<dbReference type="SUPFAM" id="SSF100950">
    <property type="entry name" value="NagB/RpiA/CoA transferase-like"/>
    <property type="match status" value="1"/>
</dbReference>
<evidence type="ECO:0000256" key="2">
    <source>
        <dbReference type="ARBA" id="ARBA00022741"/>
    </source>
</evidence>
<dbReference type="NCBIfam" id="TIGR02727">
    <property type="entry name" value="MTHFS_bact"/>
    <property type="match status" value="1"/>
</dbReference>
<reference evidence="4" key="1">
    <citation type="submission" date="2020-05" db="EMBL/GenBank/DDBJ databases">
        <authorList>
            <person name="Chiriac C."/>
            <person name="Salcher M."/>
            <person name="Ghai R."/>
            <person name="Kavagutti S V."/>
        </authorList>
    </citation>
    <scope>NUCLEOTIDE SEQUENCE</scope>
</reference>
<dbReference type="PANTHER" id="PTHR23407:SF1">
    <property type="entry name" value="5-FORMYLTETRAHYDROFOLATE CYCLO-LIGASE"/>
    <property type="match status" value="1"/>
</dbReference>
<name>A0A6J7D4V5_9ZZZZ</name>
<dbReference type="Pfam" id="PF01812">
    <property type="entry name" value="5-FTHF_cyc-lig"/>
    <property type="match status" value="1"/>
</dbReference>
<evidence type="ECO:0000313" key="4">
    <source>
        <dbReference type="EMBL" id="CAB4864065.1"/>
    </source>
</evidence>
<dbReference type="InterPro" id="IPR024185">
    <property type="entry name" value="FTHF_cligase-like_sf"/>
</dbReference>
<dbReference type="PANTHER" id="PTHR23407">
    <property type="entry name" value="ATPASE INHIBITOR/5-FORMYLTETRAHYDROFOLATE CYCLO-LIGASE"/>
    <property type="match status" value="1"/>
</dbReference>
<dbReference type="Gene3D" id="3.40.50.10420">
    <property type="entry name" value="NagB/RpiA/CoA transferase-like"/>
    <property type="match status" value="1"/>
</dbReference>
<dbReference type="GO" id="GO:0005524">
    <property type="term" value="F:ATP binding"/>
    <property type="evidence" value="ECO:0007669"/>
    <property type="project" value="UniProtKB-KW"/>
</dbReference>
<proteinExistence type="inferred from homology"/>
<keyword evidence="3" id="KW-0067">ATP-binding</keyword>
<evidence type="ECO:0000256" key="3">
    <source>
        <dbReference type="ARBA" id="ARBA00022840"/>
    </source>
</evidence>
<accession>A0A6J7D4V5</accession>
<sequence length="209" mass="22485">MTDGAEPESIPTQKKLLRDTLRTARSTYVANHRTELTEAAAKNAERLAWWAMVRGAGVAAAYASTPEEPTTDGLLDALKASSIRVLLPVMKPAGLMEWSPFSGVEGLVLNERGIREPRGPVYAAQAIAGADLLIVPALAVTRDGVRLGQGAGYYDRVLPHVRTDVPIIAMVYDTEVLDLGAIPEQEHDVRVTHICTPLAGLRSVQAQPN</sequence>
<keyword evidence="2" id="KW-0547">Nucleotide-binding</keyword>
<dbReference type="GO" id="GO:0009396">
    <property type="term" value="P:folic acid-containing compound biosynthetic process"/>
    <property type="evidence" value="ECO:0007669"/>
    <property type="project" value="TreeGrafter"/>
</dbReference>
<evidence type="ECO:0000256" key="1">
    <source>
        <dbReference type="ARBA" id="ARBA00010638"/>
    </source>
</evidence>
<dbReference type="GO" id="GO:0030272">
    <property type="term" value="F:5-formyltetrahydrofolate cyclo-ligase activity"/>
    <property type="evidence" value="ECO:0007669"/>
    <property type="project" value="TreeGrafter"/>
</dbReference>
<protein>
    <submittedName>
        <fullName evidence="4">Unannotated protein</fullName>
    </submittedName>
</protein>
<comment type="similarity">
    <text evidence="1">Belongs to the 5-formyltetrahydrofolate cyclo-ligase family.</text>
</comment>
<dbReference type="InterPro" id="IPR002698">
    <property type="entry name" value="FTHF_cligase"/>
</dbReference>
<organism evidence="4">
    <name type="scientific">freshwater metagenome</name>
    <dbReference type="NCBI Taxonomy" id="449393"/>
    <lineage>
        <taxon>unclassified sequences</taxon>
        <taxon>metagenomes</taxon>
        <taxon>ecological metagenomes</taxon>
    </lineage>
</organism>
<dbReference type="PIRSF" id="PIRSF006806">
    <property type="entry name" value="FTHF_cligase"/>
    <property type="match status" value="1"/>
</dbReference>
<dbReference type="InterPro" id="IPR037171">
    <property type="entry name" value="NagB/RpiA_transferase-like"/>
</dbReference>
<dbReference type="AlphaFoldDB" id="A0A6J7D4V5"/>
<dbReference type="GO" id="GO:0035999">
    <property type="term" value="P:tetrahydrofolate interconversion"/>
    <property type="evidence" value="ECO:0007669"/>
    <property type="project" value="TreeGrafter"/>
</dbReference>